<evidence type="ECO:0000313" key="2">
    <source>
        <dbReference type="Proteomes" id="UP000011115"/>
    </source>
</evidence>
<dbReference type="GO" id="GO:0005777">
    <property type="term" value="C:peroxisome"/>
    <property type="evidence" value="ECO:0007669"/>
    <property type="project" value="InterPro"/>
</dbReference>
<dbReference type="HOGENOM" id="CLU_2337657_0_0_1"/>
<reference evidence="2" key="1">
    <citation type="journal article" date="2011" name="Nature">
        <title>Genome sequence and analysis of the tuber crop potato.</title>
        <authorList>
            <consortium name="The Potato Genome Sequencing Consortium"/>
        </authorList>
    </citation>
    <scope>NUCLEOTIDE SEQUENCE [LARGE SCALE GENOMIC DNA]</scope>
    <source>
        <strain evidence="2">cv. DM1-3 516 R44</strain>
    </source>
</reference>
<dbReference type="GO" id="GO:0004252">
    <property type="term" value="F:serine-type endopeptidase activity"/>
    <property type="evidence" value="ECO:0007669"/>
    <property type="project" value="InterPro"/>
</dbReference>
<dbReference type="AlphaFoldDB" id="M1CWT3"/>
<dbReference type="ExpressionAtlas" id="M1CWT3">
    <property type="expression patterns" value="baseline and differential"/>
</dbReference>
<dbReference type="PANTHER" id="PTHR21004">
    <property type="entry name" value="SERINE PROTEASE-RELATED"/>
    <property type="match status" value="1"/>
</dbReference>
<dbReference type="OrthoDB" id="17845at2759"/>
<sequence>MPDGFCFFLADMQDLSPLEYLDKPDEQLSSVWALTPPLSSKQSPSLLHLPMLPRGDSNNDAKGSKFAKFIADQEAMLKSATQLGKVEGLSNKLVQSKL</sequence>
<protein>
    <submittedName>
        <fullName evidence="1">Protease/hydrolase</fullName>
    </submittedName>
</protein>
<dbReference type="PANTHER" id="PTHR21004:SF0">
    <property type="entry name" value="PEROXISOMAL LEADER PEPTIDE-PROCESSING PROTEASE"/>
    <property type="match status" value="1"/>
</dbReference>
<dbReference type="GO" id="GO:0016485">
    <property type="term" value="P:protein processing"/>
    <property type="evidence" value="ECO:0007669"/>
    <property type="project" value="InterPro"/>
</dbReference>
<name>M1CWT3_SOLTU</name>
<dbReference type="EnsemblPlants" id="PGSC0003DMT400076452">
    <property type="protein sequence ID" value="PGSC0003DMT400076452"/>
    <property type="gene ID" value="PGSC0003DMG400029731"/>
</dbReference>
<proteinExistence type="predicted"/>
<accession>M1CWT3</accession>
<reference evidence="1" key="2">
    <citation type="submission" date="2015-06" db="UniProtKB">
        <authorList>
            <consortium name="EnsemblPlants"/>
        </authorList>
    </citation>
    <scope>IDENTIFICATION</scope>
    <source>
        <strain evidence="1">DM1-3 516 R44</strain>
    </source>
</reference>
<dbReference type="Gramene" id="PGSC0003DMT400076452">
    <property type="protein sequence ID" value="PGSC0003DMT400076452"/>
    <property type="gene ID" value="PGSC0003DMG400029731"/>
</dbReference>
<dbReference type="InterPro" id="IPR039245">
    <property type="entry name" value="TYSND1/DEG15"/>
</dbReference>
<gene>
    <name evidence="1" type="primary">LOC102582061</name>
</gene>
<evidence type="ECO:0000313" key="1">
    <source>
        <dbReference type="EnsemblPlants" id="PGSC0003DMT400076452"/>
    </source>
</evidence>
<dbReference type="Proteomes" id="UP000011115">
    <property type="component" value="Unassembled WGS sequence"/>
</dbReference>
<keyword evidence="2" id="KW-1185">Reference proteome</keyword>
<organism evidence="1 2">
    <name type="scientific">Solanum tuberosum</name>
    <name type="common">Potato</name>
    <dbReference type="NCBI Taxonomy" id="4113"/>
    <lineage>
        <taxon>Eukaryota</taxon>
        <taxon>Viridiplantae</taxon>
        <taxon>Streptophyta</taxon>
        <taxon>Embryophyta</taxon>
        <taxon>Tracheophyta</taxon>
        <taxon>Spermatophyta</taxon>
        <taxon>Magnoliopsida</taxon>
        <taxon>eudicotyledons</taxon>
        <taxon>Gunneridae</taxon>
        <taxon>Pentapetalae</taxon>
        <taxon>asterids</taxon>
        <taxon>lamiids</taxon>
        <taxon>Solanales</taxon>
        <taxon>Solanaceae</taxon>
        <taxon>Solanoideae</taxon>
        <taxon>Solaneae</taxon>
        <taxon>Solanum</taxon>
    </lineage>
</organism>